<reference evidence="1" key="1">
    <citation type="submission" date="2020-03" db="EMBL/GenBank/DDBJ databases">
        <title>Molecular networking-based the target discovery of potent antiproliferative macrolactams: 5/6/7/16 polycyclic ansamycins and glycosylated trienomycin from Streptomyces cacaoi subsp. asoensis.</title>
        <authorList>
            <person name="Liu L.-L."/>
        </authorList>
    </citation>
    <scope>NUCLEOTIDE SEQUENCE [LARGE SCALE GENOMIC DNA]</scope>
    <source>
        <strain evidence="1">H2S5</strain>
    </source>
</reference>
<organism evidence="1 2">
    <name type="scientific">Streptomyces asoensis</name>
    <dbReference type="NCBI Taxonomy" id="249586"/>
    <lineage>
        <taxon>Bacteria</taxon>
        <taxon>Bacillati</taxon>
        <taxon>Actinomycetota</taxon>
        <taxon>Actinomycetes</taxon>
        <taxon>Kitasatosporales</taxon>
        <taxon>Streptomycetaceae</taxon>
        <taxon>Streptomyces</taxon>
    </lineage>
</organism>
<dbReference type="Pfam" id="PF18968">
    <property type="entry name" value="DUF5707"/>
    <property type="match status" value="1"/>
</dbReference>
<evidence type="ECO:0000313" key="1">
    <source>
        <dbReference type="EMBL" id="QJT02932.1"/>
    </source>
</evidence>
<dbReference type="InterPro" id="IPR043761">
    <property type="entry name" value="DUF5707"/>
</dbReference>
<dbReference type="AlphaFoldDB" id="A0A6M4WSN1"/>
<keyword evidence="2" id="KW-1185">Reference proteome</keyword>
<protein>
    <submittedName>
        <fullName evidence="1">Uncharacterized protein</fullName>
    </submittedName>
</protein>
<name>A0A6M4WSN1_9ACTN</name>
<evidence type="ECO:0000313" key="2">
    <source>
        <dbReference type="Proteomes" id="UP000502665"/>
    </source>
</evidence>
<gene>
    <name evidence="1" type="ORF">G9272_23745</name>
</gene>
<proteinExistence type="predicted"/>
<dbReference type="RefSeq" id="WP_171398414.1">
    <property type="nucleotide sequence ID" value="NZ_CP049838.1"/>
</dbReference>
<sequence length="149" mass="15134">MSKRVLVSSIVGVVVLGGVAAGGLAMAYGATEPTVANGSARYVAPSDGSAGALTFTADVSDDSGVRGLKVIAWPVSSKLDPTEDDLRDVESAVCRSVSAEKARCTYTVKVTAAEAAELPRGSWHVSALATAKDGGTAFVSRAAVFDVTR</sequence>
<dbReference type="EMBL" id="CP049838">
    <property type="protein sequence ID" value="QJT02932.1"/>
    <property type="molecule type" value="Genomic_DNA"/>
</dbReference>
<dbReference type="Proteomes" id="UP000502665">
    <property type="component" value="Chromosome"/>
</dbReference>
<accession>A0A6M4WSN1</accession>